<dbReference type="Proteomes" id="UP000077628">
    <property type="component" value="Unassembled WGS sequence"/>
</dbReference>
<dbReference type="InterPro" id="IPR013424">
    <property type="entry name" value="Ice-binding_C"/>
</dbReference>
<sequence length="197" mass="21070">MKTVKPRSKASTLALVAVLGAASFPGQAAIVEYQLNLTDKHNGAIGSGAFIWNSDSEIMTSLNWTINGHSGSVLDSALASTYRSYDPLANTYGELFYRYFTAPQAFLVAELGLTGHSVGMMPYNVSSDFFGFVGFGAEKTSSAGTYLFYDKNWSVNTEGYLTATVVPVPAAVWLFGGALTGWLGFSRRRAVIATSEG</sequence>
<name>A0A177P002_9GAMM</name>
<evidence type="ECO:0000313" key="3">
    <source>
        <dbReference type="Proteomes" id="UP000077628"/>
    </source>
</evidence>
<gene>
    <name evidence="2" type="ORF">A1355_21485</name>
</gene>
<feature type="chain" id="PRO_5008069748" description="PEP-CTERM protein-sorting domain-containing protein" evidence="1">
    <location>
        <begin position="29"/>
        <end position="197"/>
    </location>
</feature>
<dbReference type="STRING" id="702114.A1355_21485"/>
<dbReference type="EMBL" id="LUUK01000057">
    <property type="protein sequence ID" value="OAI23637.1"/>
    <property type="molecule type" value="Genomic_DNA"/>
</dbReference>
<protein>
    <recommendedName>
        <fullName evidence="4">PEP-CTERM protein-sorting domain-containing protein</fullName>
    </recommendedName>
</protein>
<dbReference type="OrthoDB" id="9987408at2"/>
<proteinExistence type="predicted"/>
<reference evidence="3" key="1">
    <citation type="submission" date="2016-03" db="EMBL/GenBank/DDBJ databases">
        <authorList>
            <person name="Heylen K."/>
            <person name="De Vos P."/>
            <person name="Vekeman B."/>
        </authorList>
    </citation>
    <scope>NUCLEOTIDE SEQUENCE [LARGE SCALE GENOMIC DNA]</scope>
    <source>
        <strain evidence="3">R-45383</strain>
    </source>
</reference>
<organism evidence="2 3">
    <name type="scientific">Methylomonas koyamae</name>
    <dbReference type="NCBI Taxonomy" id="702114"/>
    <lineage>
        <taxon>Bacteria</taxon>
        <taxon>Pseudomonadati</taxon>
        <taxon>Pseudomonadota</taxon>
        <taxon>Gammaproteobacteria</taxon>
        <taxon>Methylococcales</taxon>
        <taxon>Methylococcaceae</taxon>
        <taxon>Methylomonas</taxon>
    </lineage>
</organism>
<dbReference type="AlphaFoldDB" id="A0A177P002"/>
<dbReference type="NCBIfam" id="TIGR02595">
    <property type="entry name" value="PEP_CTERM"/>
    <property type="match status" value="1"/>
</dbReference>
<evidence type="ECO:0008006" key="4">
    <source>
        <dbReference type="Google" id="ProtNLM"/>
    </source>
</evidence>
<dbReference type="RefSeq" id="WP_064025857.1">
    <property type="nucleotide sequence ID" value="NZ_LUUK01000057.1"/>
</dbReference>
<accession>A0A177P002</accession>
<feature type="signal peptide" evidence="1">
    <location>
        <begin position="1"/>
        <end position="28"/>
    </location>
</feature>
<evidence type="ECO:0000256" key="1">
    <source>
        <dbReference type="SAM" id="SignalP"/>
    </source>
</evidence>
<keyword evidence="3" id="KW-1185">Reference proteome</keyword>
<evidence type="ECO:0000313" key="2">
    <source>
        <dbReference type="EMBL" id="OAI23637.1"/>
    </source>
</evidence>
<comment type="caution">
    <text evidence="2">The sequence shown here is derived from an EMBL/GenBank/DDBJ whole genome shotgun (WGS) entry which is preliminary data.</text>
</comment>
<keyword evidence="1" id="KW-0732">Signal</keyword>